<evidence type="ECO:0000313" key="7">
    <source>
        <dbReference type="Proteomes" id="UP000595917"/>
    </source>
</evidence>
<keyword evidence="7" id="KW-1185">Reference proteome</keyword>
<evidence type="ECO:0000256" key="3">
    <source>
        <dbReference type="ARBA" id="ARBA00022801"/>
    </source>
</evidence>
<evidence type="ECO:0000256" key="4">
    <source>
        <dbReference type="ARBA" id="ARBA00022825"/>
    </source>
</evidence>
<gene>
    <name evidence="6" type="primary">sppA</name>
    <name evidence="6" type="ORF">JFL75_05090</name>
</gene>
<accession>A0A7T7XPW7</accession>
<dbReference type="CDD" id="cd07023">
    <property type="entry name" value="S49_Sppa_N_C"/>
    <property type="match status" value="1"/>
</dbReference>
<keyword evidence="4" id="KW-0720">Serine protease</keyword>
<feature type="domain" description="Peptidase S49" evidence="5">
    <location>
        <begin position="602"/>
        <end position="755"/>
    </location>
</feature>
<protein>
    <submittedName>
        <fullName evidence="6">Signal peptide peptidase SppA</fullName>
    </submittedName>
</protein>
<organism evidence="6 7">
    <name type="scientific">Breznakiella homolactica</name>
    <dbReference type="NCBI Taxonomy" id="2798577"/>
    <lineage>
        <taxon>Bacteria</taxon>
        <taxon>Pseudomonadati</taxon>
        <taxon>Spirochaetota</taxon>
        <taxon>Spirochaetia</taxon>
        <taxon>Spirochaetales</taxon>
        <taxon>Breznakiellaceae</taxon>
        <taxon>Breznakiella</taxon>
    </lineage>
</organism>
<dbReference type="Gene3D" id="3.90.226.10">
    <property type="entry name" value="2-enoyl-CoA Hydratase, Chain A, domain 1"/>
    <property type="match status" value="3"/>
</dbReference>
<dbReference type="GO" id="GO:0008236">
    <property type="term" value="F:serine-type peptidase activity"/>
    <property type="evidence" value="ECO:0007669"/>
    <property type="project" value="UniProtKB-KW"/>
</dbReference>
<dbReference type="Pfam" id="PF01343">
    <property type="entry name" value="Peptidase_S49"/>
    <property type="match status" value="2"/>
</dbReference>
<comment type="similarity">
    <text evidence="1">Belongs to the peptidase S49 family.</text>
</comment>
<dbReference type="EMBL" id="CP067089">
    <property type="protein sequence ID" value="QQO10298.1"/>
    <property type="molecule type" value="Genomic_DNA"/>
</dbReference>
<dbReference type="InterPro" id="IPR004635">
    <property type="entry name" value="Pept_S49_SppA"/>
</dbReference>
<dbReference type="InterPro" id="IPR047272">
    <property type="entry name" value="S49_SppA_C"/>
</dbReference>
<dbReference type="CDD" id="cd07018">
    <property type="entry name" value="S49_SppA_67K_type"/>
    <property type="match status" value="1"/>
</dbReference>
<dbReference type="KEGG" id="bhc:JFL75_05090"/>
<keyword evidence="3" id="KW-0378">Hydrolase</keyword>
<dbReference type="GO" id="GO:0006508">
    <property type="term" value="P:proteolysis"/>
    <property type="evidence" value="ECO:0007669"/>
    <property type="project" value="UniProtKB-KW"/>
</dbReference>
<dbReference type="InterPro" id="IPR002142">
    <property type="entry name" value="Peptidase_S49"/>
</dbReference>
<evidence type="ECO:0000256" key="1">
    <source>
        <dbReference type="ARBA" id="ARBA00008683"/>
    </source>
</evidence>
<dbReference type="SUPFAM" id="SSF52096">
    <property type="entry name" value="ClpP/crotonase"/>
    <property type="match status" value="2"/>
</dbReference>
<reference evidence="6" key="1">
    <citation type="submission" date="2021-01" db="EMBL/GenBank/DDBJ databases">
        <title>Description of Breznakiella homolactica.</title>
        <authorList>
            <person name="Song Y."/>
            <person name="Brune A."/>
        </authorList>
    </citation>
    <scope>NUCLEOTIDE SEQUENCE</scope>
    <source>
        <strain evidence="6">RmG30</strain>
    </source>
</reference>
<dbReference type="InterPro" id="IPR029045">
    <property type="entry name" value="ClpP/crotonase-like_dom_sf"/>
</dbReference>
<proteinExistence type="inferred from homology"/>
<dbReference type="Proteomes" id="UP000595917">
    <property type="component" value="Chromosome"/>
</dbReference>
<dbReference type="NCBIfam" id="TIGR00706">
    <property type="entry name" value="SppA_dom"/>
    <property type="match status" value="1"/>
</dbReference>
<dbReference type="InterPro" id="IPR047217">
    <property type="entry name" value="S49_SppA_67K_type_N"/>
</dbReference>
<evidence type="ECO:0000313" key="6">
    <source>
        <dbReference type="EMBL" id="QQO10298.1"/>
    </source>
</evidence>
<evidence type="ECO:0000259" key="5">
    <source>
        <dbReference type="Pfam" id="PF01343"/>
    </source>
</evidence>
<keyword evidence="2" id="KW-0645">Protease</keyword>
<name>A0A7T7XPW7_9SPIR</name>
<evidence type="ECO:0000256" key="2">
    <source>
        <dbReference type="ARBA" id="ARBA00022670"/>
    </source>
</evidence>
<dbReference type="PANTHER" id="PTHR33209:SF1">
    <property type="entry name" value="PEPTIDASE S49 DOMAIN-CONTAINING PROTEIN"/>
    <property type="match status" value="1"/>
</dbReference>
<dbReference type="AlphaFoldDB" id="A0A7T7XPW7"/>
<dbReference type="RefSeq" id="WP_215627602.1">
    <property type="nucleotide sequence ID" value="NZ_CP067089.2"/>
</dbReference>
<dbReference type="PANTHER" id="PTHR33209">
    <property type="entry name" value="PROTEASE 4"/>
    <property type="match status" value="1"/>
</dbReference>
<sequence length="818" mass="90389">MKKTKFRYAAVLFFFAALSVFSYDFHYFSPQEMSQLWGPTPGVRESAVSAFANPSYNGLQVPGYSDVELLYATDGYALDAMQHLGMFYNTRRLSLGLLYSSLPDAEDQLNFNIGLSFGSRAISFGLSNGSVITPSDGRFFGNYRLGALSRPMRFLSLGFSMGGTYNGDWFDMGGEVGVRPLGSNLLTLFGTYSRTFHDSDHEDFWSVGLDVKPIPGIAVRGAYSKDERISLGLSVSWEGLSISGSSVTPRNFSSVTNMVYGIGLGDYVATPSLPIPVTGSRYLELNLKGTLRTKPSYFSGGTFLVETLRVIKKAENDPDIRGIVLNTSGFSADRESLWELRRALENFKSTGKHIVAFIDEADFDIYYFASVADRIIMDSGGTLTMFGYAVGRGYFKNTLDKLGIGVTELRYLTYKSAAESYTRTDLSGADREQYNAYLDDIFGYTKTVLMRARSLSEEEFNAIINEEYLYSSRSARARGLVDGTGREEIVGSTIRELEGRPIYSYAVHGNPKTSLMADSYTSYRYDARETPEPYWGEPARIAVIHASGQTDMDRGMAARQLSRLIRDVAQRVYVRAIVIRVDSPGGSAVAADYVAEAIRDARRQVPVVVTMGSAAASGGYWVSMYADHIVAAPYTMTGSIGVIASWFYDNGLNEKLGITLDTLQRGDHADMLTGFIMPRRDLSEAEQERYRLYIMDMYDEFVGKVAAGRGMTKEAVEAIAQGRIYSGLSAVELGLADSIGGLSDAIEIARNLAGIQDGRQIVFEEYPTASLFDSIMANLVTARISLPEETPFVRDLRYRISQNGRVLPLLPLEFTLQQ</sequence>
<feature type="domain" description="Peptidase S49" evidence="5">
    <location>
        <begin position="347"/>
        <end position="490"/>
    </location>
</feature>